<organism evidence="1">
    <name type="scientific">marine sediment metagenome</name>
    <dbReference type="NCBI Taxonomy" id="412755"/>
    <lineage>
        <taxon>unclassified sequences</taxon>
        <taxon>metagenomes</taxon>
        <taxon>ecological metagenomes</taxon>
    </lineage>
</organism>
<reference evidence="1" key="1">
    <citation type="journal article" date="2014" name="Front. Microbiol.">
        <title>High frequency of phylogenetically diverse reductive dehalogenase-homologous genes in deep subseafloor sedimentary metagenomes.</title>
        <authorList>
            <person name="Kawai M."/>
            <person name="Futagami T."/>
            <person name="Toyoda A."/>
            <person name="Takaki Y."/>
            <person name="Nishi S."/>
            <person name="Hori S."/>
            <person name="Arai W."/>
            <person name="Tsubouchi T."/>
            <person name="Morono Y."/>
            <person name="Uchiyama I."/>
            <person name="Ito T."/>
            <person name="Fujiyama A."/>
            <person name="Inagaki F."/>
            <person name="Takami H."/>
        </authorList>
    </citation>
    <scope>NUCLEOTIDE SEQUENCE</scope>
    <source>
        <strain evidence="1">Expedition CK06-06</strain>
    </source>
</reference>
<protein>
    <submittedName>
        <fullName evidence="1">Uncharacterized protein</fullName>
    </submittedName>
</protein>
<dbReference type="EMBL" id="BARV01031998">
    <property type="protein sequence ID" value="GAI43923.1"/>
    <property type="molecule type" value="Genomic_DNA"/>
</dbReference>
<proteinExistence type="predicted"/>
<feature type="non-terminal residue" evidence="1">
    <location>
        <position position="1"/>
    </location>
</feature>
<gene>
    <name evidence="1" type="ORF">S06H3_50526</name>
</gene>
<name>X1NJZ7_9ZZZZ</name>
<sequence length="143" mass="15929">RAGLEKEKGLRQSTSFEKMKREELTYQRDTRQMAFANEVQRTTFMNTMNQMIWQRQMSEKQLNAQLEAQAIENQLLRSRISSLYGAAAEGVEVPGVGTLTPGQAFEYGYAPYGEYAEQDPYVAAMREFLGLGGAGAAPYTPGG</sequence>
<evidence type="ECO:0000313" key="1">
    <source>
        <dbReference type="EMBL" id="GAI43923.1"/>
    </source>
</evidence>
<comment type="caution">
    <text evidence="1">The sequence shown here is derived from an EMBL/GenBank/DDBJ whole genome shotgun (WGS) entry which is preliminary data.</text>
</comment>
<accession>X1NJZ7</accession>
<dbReference type="AlphaFoldDB" id="X1NJZ7"/>